<sequence length="70" mass="7361">MELLHRVNGDSTLAEVPILAERAVQVKGTEPILNIFNDMNNFVNAATQPAGEVAADALDVTLEACPATVA</sequence>
<dbReference type="Proteomes" id="UP000305921">
    <property type="component" value="Unassembled WGS sequence"/>
</dbReference>
<evidence type="ECO:0000313" key="1">
    <source>
        <dbReference type="EMBL" id="TLQ42828.1"/>
    </source>
</evidence>
<organism evidence="1 2">
    <name type="scientific">Streptomyces marianii</name>
    <dbReference type="NCBI Taxonomy" id="1817406"/>
    <lineage>
        <taxon>Bacteria</taxon>
        <taxon>Bacillati</taxon>
        <taxon>Actinomycetota</taxon>
        <taxon>Actinomycetes</taxon>
        <taxon>Kitasatosporales</taxon>
        <taxon>Streptomycetaceae</taxon>
        <taxon>Streptomyces</taxon>
    </lineage>
</organism>
<protein>
    <submittedName>
        <fullName evidence="1">Uncharacterized protein</fullName>
    </submittedName>
</protein>
<dbReference type="EMBL" id="VAWE01000001">
    <property type="protein sequence ID" value="TLQ42828.1"/>
    <property type="molecule type" value="Genomic_DNA"/>
</dbReference>
<name>A0A5R9DYW1_9ACTN</name>
<reference evidence="1 2" key="1">
    <citation type="submission" date="2019-05" db="EMBL/GenBank/DDBJ databases">
        <title>Streptomyces marianii sp. nov., a novel marine actinomycete from southern coast of India.</title>
        <authorList>
            <person name="Iniyan A.M."/>
            <person name="Wink J."/>
            <person name="Ramprasad E."/>
            <person name="Ramana C.V."/>
            <person name="Bunk B."/>
            <person name="Sproer C."/>
            <person name="Joseph F.-J.R.S."/>
            <person name="Vincent S.G.P."/>
        </authorList>
    </citation>
    <scope>NUCLEOTIDE SEQUENCE [LARGE SCALE GENOMIC DNA]</scope>
    <source>
        <strain evidence="1 2">ICN19</strain>
    </source>
</reference>
<evidence type="ECO:0000313" key="2">
    <source>
        <dbReference type="Proteomes" id="UP000305921"/>
    </source>
</evidence>
<proteinExistence type="predicted"/>
<comment type="caution">
    <text evidence="1">The sequence shown here is derived from an EMBL/GenBank/DDBJ whole genome shotgun (WGS) entry which is preliminary data.</text>
</comment>
<keyword evidence="2" id="KW-1185">Reference proteome</keyword>
<accession>A0A5R9DYW1</accession>
<gene>
    <name evidence="1" type="ORF">FEF34_06365</name>
</gene>
<dbReference type="RefSeq" id="WP_138052243.1">
    <property type="nucleotide sequence ID" value="NZ_VAWE01000001.1"/>
</dbReference>
<dbReference type="AlphaFoldDB" id="A0A5R9DYW1"/>